<organism evidence="5 6">
    <name type="scientific">Devosia elaeis</name>
    <dbReference type="NCBI Taxonomy" id="1770058"/>
    <lineage>
        <taxon>Bacteria</taxon>
        <taxon>Pseudomonadati</taxon>
        <taxon>Pseudomonadota</taxon>
        <taxon>Alphaproteobacteria</taxon>
        <taxon>Hyphomicrobiales</taxon>
        <taxon>Devosiaceae</taxon>
        <taxon>Devosia</taxon>
    </lineage>
</organism>
<protein>
    <recommendedName>
        <fullName evidence="1">diguanylate cyclase</fullName>
        <ecNumber evidence="1">2.7.7.65</ecNumber>
    </recommendedName>
</protein>
<dbReference type="GO" id="GO:1902201">
    <property type="term" value="P:negative regulation of bacterial-type flagellum-dependent cell motility"/>
    <property type="evidence" value="ECO:0007669"/>
    <property type="project" value="TreeGrafter"/>
</dbReference>
<feature type="transmembrane region" description="Helical" evidence="3">
    <location>
        <begin position="118"/>
        <end position="139"/>
    </location>
</feature>
<dbReference type="RefSeq" id="WP_067452380.1">
    <property type="nucleotide sequence ID" value="NZ_LVVY01000065.1"/>
</dbReference>
<dbReference type="SMART" id="SM00267">
    <property type="entry name" value="GGDEF"/>
    <property type="match status" value="1"/>
</dbReference>
<dbReference type="Gene3D" id="3.30.70.270">
    <property type="match status" value="1"/>
</dbReference>
<feature type="transmembrane region" description="Helical" evidence="3">
    <location>
        <begin position="90"/>
        <end position="112"/>
    </location>
</feature>
<sequence>MPGQIYFSLLNPAIAATFAVMFLLLWRRWPWQRHLALLALAFALGALGFVLVDLTPLENETANRLVSNGVFVVGVLAFCCAALQRIEVALPWRAFAAILVVGFGLYGWFLFVDPSLNARILVVGLILAGITGAAVQKLLAKRPLSTADRLLLIAALLSIVLALLRPALALTGVLQTADGPSYQQSSYWLTIQAFTPILLGTIALLFLAAMGLDIFERLGKEANHDYLTGLLNRRGFEAAINPVLDRAGDGAAALLVADIDNFKRINDTYGHKTGDQVIAAVAHVLARHSDGGPAARIGGEEFALLLAGGDIARLQEQAEAIRTAMRELAIAGLPPGQSLTLSIGLHQRGAGETLSDMLVEADRALYRAKAAGKDQAVLSPPHVRPARSA</sequence>
<evidence type="ECO:0000256" key="3">
    <source>
        <dbReference type="SAM" id="Phobius"/>
    </source>
</evidence>
<feature type="transmembrane region" description="Helical" evidence="3">
    <location>
        <begin position="64"/>
        <end position="83"/>
    </location>
</feature>
<feature type="transmembrane region" description="Helical" evidence="3">
    <location>
        <begin position="6"/>
        <end position="26"/>
    </location>
</feature>
<keyword evidence="6" id="KW-1185">Reference proteome</keyword>
<dbReference type="PANTHER" id="PTHR45138:SF9">
    <property type="entry name" value="DIGUANYLATE CYCLASE DGCM-RELATED"/>
    <property type="match status" value="1"/>
</dbReference>
<gene>
    <name evidence="5" type="ORF">A3840_04240</name>
</gene>
<evidence type="ECO:0000256" key="2">
    <source>
        <dbReference type="ARBA" id="ARBA00034247"/>
    </source>
</evidence>
<dbReference type="Proteomes" id="UP000078389">
    <property type="component" value="Unassembled WGS sequence"/>
</dbReference>
<dbReference type="STRING" id="1770058.A3840_04240"/>
<dbReference type="AlphaFoldDB" id="A0A178I441"/>
<feature type="domain" description="GGDEF" evidence="4">
    <location>
        <begin position="250"/>
        <end position="381"/>
    </location>
</feature>
<dbReference type="InterPro" id="IPR050469">
    <property type="entry name" value="Diguanylate_Cyclase"/>
</dbReference>
<accession>A0A178I441</accession>
<name>A0A178I441_9HYPH</name>
<evidence type="ECO:0000256" key="1">
    <source>
        <dbReference type="ARBA" id="ARBA00012528"/>
    </source>
</evidence>
<reference evidence="5 6" key="1">
    <citation type="submission" date="2016-03" db="EMBL/GenBank/DDBJ databases">
        <title>Genome sequencing of Devosia sp. S37.</title>
        <authorList>
            <person name="Mohd Nor M."/>
        </authorList>
    </citation>
    <scope>NUCLEOTIDE SEQUENCE [LARGE SCALE GENOMIC DNA]</scope>
    <source>
        <strain evidence="5 6">S37</strain>
    </source>
</reference>
<proteinExistence type="predicted"/>
<comment type="caution">
    <text evidence="5">The sequence shown here is derived from an EMBL/GenBank/DDBJ whole genome shotgun (WGS) entry which is preliminary data.</text>
</comment>
<dbReference type="InterPro" id="IPR029787">
    <property type="entry name" value="Nucleotide_cyclase"/>
</dbReference>
<comment type="catalytic activity">
    <reaction evidence="2">
        <text>2 GTP = 3',3'-c-di-GMP + 2 diphosphate</text>
        <dbReference type="Rhea" id="RHEA:24898"/>
        <dbReference type="ChEBI" id="CHEBI:33019"/>
        <dbReference type="ChEBI" id="CHEBI:37565"/>
        <dbReference type="ChEBI" id="CHEBI:58805"/>
        <dbReference type="EC" id="2.7.7.65"/>
    </reaction>
</comment>
<feature type="transmembrane region" description="Helical" evidence="3">
    <location>
        <begin position="151"/>
        <end position="174"/>
    </location>
</feature>
<dbReference type="EC" id="2.7.7.65" evidence="1"/>
<dbReference type="PANTHER" id="PTHR45138">
    <property type="entry name" value="REGULATORY COMPONENTS OF SENSORY TRANSDUCTION SYSTEM"/>
    <property type="match status" value="1"/>
</dbReference>
<dbReference type="Pfam" id="PF00990">
    <property type="entry name" value="GGDEF"/>
    <property type="match status" value="1"/>
</dbReference>
<dbReference type="NCBIfam" id="TIGR00254">
    <property type="entry name" value="GGDEF"/>
    <property type="match status" value="1"/>
</dbReference>
<feature type="transmembrane region" description="Helical" evidence="3">
    <location>
        <begin position="186"/>
        <end position="210"/>
    </location>
</feature>
<dbReference type="GO" id="GO:0043709">
    <property type="term" value="P:cell adhesion involved in single-species biofilm formation"/>
    <property type="evidence" value="ECO:0007669"/>
    <property type="project" value="TreeGrafter"/>
</dbReference>
<dbReference type="GO" id="GO:0005886">
    <property type="term" value="C:plasma membrane"/>
    <property type="evidence" value="ECO:0007669"/>
    <property type="project" value="TreeGrafter"/>
</dbReference>
<dbReference type="InterPro" id="IPR000160">
    <property type="entry name" value="GGDEF_dom"/>
</dbReference>
<dbReference type="PROSITE" id="PS50887">
    <property type="entry name" value="GGDEF"/>
    <property type="match status" value="1"/>
</dbReference>
<feature type="transmembrane region" description="Helical" evidence="3">
    <location>
        <begin position="35"/>
        <end position="52"/>
    </location>
</feature>
<evidence type="ECO:0000313" key="5">
    <source>
        <dbReference type="EMBL" id="OAM79036.1"/>
    </source>
</evidence>
<keyword evidence="3" id="KW-0472">Membrane</keyword>
<dbReference type="GO" id="GO:0052621">
    <property type="term" value="F:diguanylate cyclase activity"/>
    <property type="evidence" value="ECO:0007669"/>
    <property type="project" value="UniProtKB-EC"/>
</dbReference>
<dbReference type="CDD" id="cd01949">
    <property type="entry name" value="GGDEF"/>
    <property type="match status" value="1"/>
</dbReference>
<keyword evidence="3" id="KW-1133">Transmembrane helix</keyword>
<evidence type="ECO:0000313" key="6">
    <source>
        <dbReference type="Proteomes" id="UP000078389"/>
    </source>
</evidence>
<evidence type="ECO:0000259" key="4">
    <source>
        <dbReference type="PROSITE" id="PS50887"/>
    </source>
</evidence>
<dbReference type="EMBL" id="LVVY01000065">
    <property type="protein sequence ID" value="OAM79036.1"/>
    <property type="molecule type" value="Genomic_DNA"/>
</dbReference>
<keyword evidence="3" id="KW-0812">Transmembrane</keyword>
<dbReference type="InterPro" id="IPR043128">
    <property type="entry name" value="Rev_trsase/Diguanyl_cyclase"/>
</dbReference>
<dbReference type="OrthoDB" id="9812260at2"/>
<dbReference type="SUPFAM" id="SSF55073">
    <property type="entry name" value="Nucleotide cyclase"/>
    <property type="match status" value="1"/>
</dbReference>